<feature type="transmembrane region" description="Helical" evidence="2">
    <location>
        <begin position="236"/>
        <end position="257"/>
    </location>
</feature>
<evidence type="ECO:0000256" key="2">
    <source>
        <dbReference type="SAM" id="Phobius"/>
    </source>
</evidence>
<proteinExistence type="predicted"/>
<evidence type="ECO:0008006" key="5">
    <source>
        <dbReference type="Google" id="ProtNLM"/>
    </source>
</evidence>
<name>A0ABZ2K8W4_9BACT</name>
<dbReference type="Gene3D" id="1.25.40.10">
    <property type="entry name" value="Tetratricopeptide repeat domain"/>
    <property type="match status" value="1"/>
</dbReference>
<dbReference type="InterPro" id="IPR011990">
    <property type="entry name" value="TPR-like_helical_dom_sf"/>
</dbReference>
<dbReference type="Proteomes" id="UP001379533">
    <property type="component" value="Chromosome"/>
</dbReference>
<accession>A0ABZ2K8W4</accession>
<protein>
    <recommendedName>
        <fullName evidence="5">PEGA domain-containing protein</fullName>
    </recommendedName>
</protein>
<keyword evidence="2" id="KW-0812">Transmembrane</keyword>
<evidence type="ECO:0000313" key="4">
    <source>
        <dbReference type="Proteomes" id="UP001379533"/>
    </source>
</evidence>
<dbReference type="RefSeq" id="WP_394844146.1">
    <property type="nucleotide sequence ID" value="NZ_CP089982.1"/>
</dbReference>
<dbReference type="SUPFAM" id="SSF48452">
    <property type="entry name" value="TPR-like"/>
    <property type="match status" value="1"/>
</dbReference>
<keyword evidence="2" id="KW-0472">Membrane</keyword>
<feature type="region of interest" description="Disordered" evidence="1">
    <location>
        <begin position="188"/>
        <end position="234"/>
    </location>
</feature>
<gene>
    <name evidence="3" type="ORF">LZC95_44720</name>
</gene>
<evidence type="ECO:0000256" key="1">
    <source>
        <dbReference type="SAM" id="MobiDB-lite"/>
    </source>
</evidence>
<reference evidence="3 4" key="1">
    <citation type="submission" date="2021-12" db="EMBL/GenBank/DDBJ databases">
        <title>Discovery of the Pendulisporaceae a myxobacterial family with distinct sporulation behavior and unique specialized metabolism.</title>
        <authorList>
            <person name="Garcia R."/>
            <person name="Popoff A."/>
            <person name="Bader C.D."/>
            <person name="Loehr J."/>
            <person name="Walesch S."/>
            <person name="Walt C."/>
            <person name="Boldt J."/>
            <person name="Bunk B."/>
            <person name="Haeckl F.J.F.P.J."/>
            <person name="Gunesch A.P."/>
            <person name="Birkelbach J."/>
            <person name="Nuebel U."/>
            <person name="Pietschmann T."/>
            <person name="Bach T."/>
            <person name="Mueller R."/>
        </authorList>
    </citation>
    <scope>NUCLEOTIDE SEQUENCE [LARGE SCALE GENOMIC DNA]</scope>
    <source>
        <strain evidence="3 4">MSr12523</strain>
    </source>
</reference>
<feature type="compositionally biased region" description="Basic and acidic residues" evidence="1">
    <location>
        <begin position="190"/>
        <end position="205"/>
    </location>
</feature>
<dbReference type="EMBL" id="CP089982">
    <property type="protein sequence ID" value="WXA93545.1"/>
    <property type="molecule type" value="Genomic_DNA"/>
</dbReference>
<keyword evidence="2" id="KW-1133">Transmembrane helix</keyword>
<feature type="transmembrane region" description="Helical" evidence="2">
    <location>
        <begin position="297"/>
        <end position="317"/>
    </location>
</feature>
<evidence type="ECO:0000313" key="3">
    <source>
        <dbReference type="EMBL" id="WXA93545.1"/>
    </source>
</evidence>
<sequence>MLALALMPITVPNPAYAQKTEDDGATTSLASARKLFAEGLKDEEKGNFAAALEKFRRVAKVRDTVPVRYRIATCLEGLGKLKEAMVAYQAAIDLGADGKDRDVVRAAKEHTGSLNERIPQVTLVFAADARAKSQVAIDGQPVQPSELDKPIALDPGTHAITASTQGKTAFETQVTLAERARTTVLVPNVEPKEASNGKSAIDVKAEPQNPPPDGAPHPMMTSAPESESNPGSGRKLAGWITAGAGAAFLVGAAVTLVMRESDISSLEDTCPDGRCPRNVNKDELQSQRDSAQTKGTVAAVLAGVGVIGLGVGTYLLLSAPSSNRAPQASVRGWNISGRVAPSGGQFVLSTTF</sequence>
<keyword evidence="4" id="KW-1185">Reference proteome</keyword>
<organism evidence="3 4">
    <name type="scientific">Pendulispora brunnea</name>
    <dbReference type="NCBI Taxonomy" id="2905690"/>
    <lineage>
        <taxon>Bacteria</taxon>
        <taxon>Pseudomonadati</taxon>
        <taxon>Myxococcota</taxon>
        <taxon>Myxococcia</taxon>
        <taxon>Myxococcales</taxon>
        <taxon>Sorangiineae</taxon>
        <taxon>Pendulisporaceae</taxon>
        <taxon>Pendulispora</taxon>
    </lineage>
</organism>